<comment type="similarity">
    <text evidence="1">Belongs to the bacterial solute-binding protein 5 family.</text>
</comment>
<dbReference type="GeneID" id="67177263"/>
<dbReference type="InterPro" id="IPR039424">
    <property type="entry name" value="SBP_5"/>
</dbReference>
<feature type="region of interest" description="Disordered" evidence="4">
    <location>
        <begin position="85"/>
        <end position="124"/>
    </location>
</feature>
<dbReference type="PANTHER" id="PTHR30290:SF9">
    <property type="entry name" value="OLIGOPEPTIDE-BINDING PROTEIN APPA"/>
    <property type="match status" value="1"/>
</dbReference>
<dbReference type="GO" id="GO:0042597">
    <property type="term" value="C:periplasmic space"/>
    <property type="evidence" value="ECO:0007669"/>
    <property type="project" value="UniProtKB-ARBA"/>
</dbReference>
<organism evidence="6 7">
    <name type="scientific">Halobaculum magnesiiphilum</name>
    <dbReference type="NCBI Taxonomy" id="1017351"/>
    <lineage>
        <taxon>Archaea</taxon>
        <taxon>Methanobacteriati</taxon>
        <taxon>Methanobacteriota</taxon>
        <taxon>Stenosarchaea group</taxon>
        <taxon>Halobacteria</taxon>
        <taxon>Halobacteriales</taxon>
        <taxon>Haloferacaceae</taxon>
        <taxon>Halobaculum</taxon>
    </lineage>
</organism>
<keyword evidence="7" id="KW-1185">Reference proteome</keyword>
<dbReference type="GO" id="GO:0015833">
    <property type="term" value="P:peptide transport"/>
    <property type="evidence" value="ECO:0007669"/>
    <property type="project" value="TreeGrafter"/>
</dbReference>
<dbReference type="RefSeq" id="WP_222608107.1">
    <property type="nucleotide sequence ID" value="NZ_CP081958.1"/>
</dbReference>
<name>A0A8T8WET8_9EURY</name>
<dbReference type="PANTHER" id="PTHR30290">
    <property type="entry name" value="PERIPLASMIC BINDING COMPONENT OF ABC TRANSPORTER"/>
    <property type="match status" value="1"/>
</dbReference>
<accession>A0A8T8WET8</accession>
<gene>
    <name evidence="6" type="ORF">K6T50_03935</name>
</gene>
<dbReference type="Pfam" id="PF00496">
    <property type="entry name" value="SBP_bac_5"/>
    <property type="match status" value="1"/>
</dbReference>
<protein>
    <recommendedName>
        <fullName evidence="5">Solute-binding protein family 5 domain-containing protein</fullName>
    </recommendedName>
</protein>
<evidence type="ECO:0000313" key="7">
    <source>
        <dbReference type="Proteomes" id="UP000826254"/>
    </source>
</evidence>
<evidence type="ECO:0000256" key="2">
    <source>
        <dbReference type="ARBA" id="ARBA00022448"/>
    </source>
</evidence>
<sequence length="725" mass="80104">MLTCPVTARVPNRGYPSHSVLRADVLGCKLPQGLSVTFFDSGDVFTRLSVDANTMEESSADNDHHTQTRRRVLAGASTAVVTSAVAGCSGRTGSTPTNTPTDSESETATPSSEPSTDTPRAGGVFTYGLSSQPDTMNVLRTGSAYAGVALDLVYERGTTVDPFTYEVRPNVYTDWAIEETSDGGADVYIDVRDGLTWNDGEEFTVDDVLFTYRYLLEHEPSRYVSLLEPIESVEAASGDWDVHLRLSDVISTWETRQVGGVPLLPEHQWAGTDPQTYEPTENGGPVGLGPGRVTTFDPATAMQVTFRDDYESLSSLDWIEEHEDLVAGGPYLDAVNYRIYGSQSALVRAYFQGEVDAVYGSLKPSYIDQAESQEGTQLVDGYSSGFAFFGFNLRRTPFDDITFRQAISMAFDDIYWTDRLQRGYAYDGDYPHPPGYRAVRPESVYDGELLTDPATEAFAFRGSSGVTDIEGIRAFLTDGEVIDGTGGTYVGKEYPGTLSGVTASRSSSRHDYSLGPIESETLREHEGSEQELYVDGTALSEAHGGPISLLMDPPKKKPAEAQMIETWIMTLRSLGVPIEMSPISFNSLVQRVFYEEEYDMFPMAWADTSPYGTHLYRYFHSSRADDHSDGNQDTPSYNATGYGLVNAGADGFLETMRQSLDPEERNRAAAKAIERIYLDCPYMTWYYPKTRWGVDGQNFDGYVNDIASPYYANWPLTVQQLHRTE</sequence>
<reference evidence="6 7" key="1">
    <citation type="journal article" date="2021" name="Int. J. Syst. Evol. Microbiol.">
        <title>Halobaculum halophilum sp. nov. and Halobaculum salinum sp. nov., isolated from salt lake and saline soil.</title>
        <authorList>
            <person name="Cui H.L."/>
            <person name="Shi X.W."/>
            <person name="Yin X.M."/>
            <person name="Yang X.Y."/>
            <person name="Hou J."/>
            <person name="Zhu L."/>
        </authorList>
    </citation>
    <scope>NUCLEOTIDE SEQUENCE [LARGE SCALE GENOMIC DNA]</scope>
    <source>
        <strain evidence="6 7">NBRC 109044</strain>
    </source>
</reference>
<keyword evidence="3" id="KW-0732">Signal</keyword>
<dbReference type="KEGG" id="hmp:K6T50_03935"/>
<evidence type="ECO:0000259" key="5">
    <source>
        <dbReference type="Pfam" id="PF00496"/>
    </source>
</evidence>
<evidence type="ECO:0000256" key="1">
    <source>
        <dbReference type="ARBA" id="ARBA00005695"/>
    </source>
</evidence>
<dbReference type="Proteomes" id="UP000826254">
    <property type="component" value="Chromosome"/>
</dbReference>
<proteinExistence type="inferred from homology"/>
<evidence type="ECO:0000313" key="6">
    <source>
        <dbReference type="EMBL" id="QZP38306.1"/>
    </source>
</evidence>
<feature type="compositionally biased region" description="Low complexity" evidence="4">
    <location>
        <begin position="99"/>
        <end position="119"/>
    </location>
</feature>
<dbReference type="AlphaFoldDB" id="A0A8T8WET8"/>
<dbReference type="PIRSF" id="PIRSF002741">
    <property type="entry name" value="MppA"/>
    <property type="match status" value="1"/>
</dbReference>
<dbReference type="CDD" id="cd00995">
    <property type="entry name" value="PBP2_NikA_DppA_OppA_like"/>
    <property type="match status" value="1"/>
</dbReference>
<keyword evidence="2" id="KW-0813">Transport</keyword>
<dbReference type="EMBL" id="CP081958">
    <property type="protein sequence ID" value="QZP38306.1"/>
    <property type="molecule type" value="Genomic_DNA"/>
</dbReference>
<dbReference type="GO" id="GO:0043190">
    <property type="term" value="C:ATP-binding cassette (ABC) transporter complex"/>
    <property type="evidence" value="ECO:0007669"/>
    <property type="project" value="InterPro"/>
</dbReference>
<dbReference type="InterPro" id="IPR030678">
    <property type="entry name" value="Peptide/Ni-bd"/>
</dbReference>
<dbReference type="SUPFAM" id="SSF53850">
    <property type="entry name" value="Periplasmic binding protein-like II"/>
    <property type="match status" value="1"/>
</dbReference>
<dbReference type="Gene3D" id="3.40.190.10">
    <property type="entry name" value="Periplasmic binding protein-like II"/>
    <property type="match status" value="1"/>
</dbReference>
<dbReference type="InterPro" id="IPR000914">
    <property type="entry name" value="SBP_5_dom"/>
</dbReference>
<evidence type="ECO:0000256" key="4">
    <source>
        <dbReference type="SAM" id="MobiDB-lite"/>
    </source>
</evidence>
<feature type="domain" description="Solute-binding protein family 5" evidence="5">
    <location>
        <begin position="166"/>
        <end position="445"/>
    </location>
</feature>
<dbReference type="Gene3D" id="3.10.105.10">
    <property type="entry name" value="Dipeptide-binding Protein, Domain 3"/>
    <property type="match status" value="1"/>
</dbReference>
<evidence type="ECO:0000256" key="3">
    <source>
        <dbReference type="ARBA" id="ARBA00022729"/>
    </source>
</evidence>
<dbReference type="GO" id="GO:1904680">
    <property type="term" value="F:peptide transmembrane transporter activity"/>
    <property type="evidence" value="ECO:0007669"/>
    <property type="project" value="TreeGrafter"/>
</dbReference>